<accession>A0AAD8PDJ4</accession>
<keyword evidence="3" id="KW-1185">Reference proteome</keyword>
<feature type="signal peptide" evidence="1">
    <location>
        <begin position="1"/>
        <end position="34"/>
    </location>
</feature>
<proteinExistence type="predicted"/>
<organism evidence="2 3">
    <name type="scientific">Babesia gibsoni</name>
    <dbReference type="NCBI Taxonomy" id="33632"/>
    <lineage>
        <taxon>Eukaryota</taxon>
        <taxon>Sar</taxon>
        <taxon>Alveolata</taxon>
        <taxon>Apicomplexa</taxon>
        <taxon>Aconoidasida</taxon>
        <taxon>Piroplasmida</taxon>
        <taxon>Babesiidae</taxon>
        <taxon>Babesia</taxon>
    </lineage>
</organism>
<gene>
    <name evidence="2" type="ORF">BgAZ_402610</name>
</gene>
<evidence type="ECO:0000313" key="2">
    <source>
        <dbReference type="EMBL" id="KAK1442231.1"/>
    </source>
</evidence>
<evidence type="ECO:0000256" key="1">
    <source>
        <dbReference type="SAM" id="SignalP"/>
    </source>
</evidence>
<dbReference type="Proteomes" id="UP001230268">
    <property type="component" value="Unassembled WGS sequence"/>
</dbReference>
<reference evidence="2" key="1">
    <citation type="submission" date="2023-08" db="EMBL/GenBank/DDBJ databases">
        <title>Draft sequence of the Babesia gibsoni genome.</title>
        <authorList>
            <person name="Yamagishi J.Y."/>
            <person name="Xuan X.X."/>
        </authorList>
    </citation>
    <scope>NUCLEOTIDE SEQUENCE</scope>
    <source>
        <strain evidence="2">Azabu</strain>
    </source>
</reference>
<name>A0AAD8PDJ4_BABGI</name>
<protein>
    <submittedName>
        <fullName evidence="2">Uncharacterized protein</fullName>
    </submittedName>
</protein>
<feature type="chain" id="PRO_5042032157" evidence="1">
    <location>
        <begin position="35"/>
        <end position="146"/>
    </location>
</feature>
<keyword evidence="1" id="KW-0732">Signal</keyword>
<evidence type="ECO:0000313" key="3">
    <source>
        <dbReference type="Proteomes" id="UP001230268"/>
    </source>
</evidence>
<sequence length="146" mass="16713">MGERLLTRREARVWQLYVLLLTVLLIDTSEISSASQVVADGSNLLTEERDRFTIYQVTLPRLPSDVSANDFHINLIGTQFINITVDNTNVDWKIRLTQSIPSDIIFYPEYSATMERADGPMSTWIVKVRLPKVFDLSPVKVKKDEL</sequence>
<comment type="caution">
    <text evidence="2">The sequence shown here is derived from an EMBL/GenBank/DDBJ whole genome shotgun (WGS) entry which is preliminary data.</text>
</comment>
<dbReference type="EMBL" id="JAVEPI010000004">
    <property type="protein sequence ID" value="KAK1442231.1"/>
    <property type="molecule type" value="Genomic_DNA"/>
</dbReference>
<dbReference type="AlphaFoldDB" id="A0AAD8PDJ4"/>